<keyword evidence="3" id="KW-0547">Nucleotide-binding</keyword>
<evidence type="ECO:0000256" key="2">
    <source>
        <dbReference type="ARBA" id="ARBA00022679"/>
    </source>
</evidence>
<protein>
    <submittedName>
        <fullName evidence="8">Serine/threonine protein kinase</fullName>
    </submittedName>
</protein>
<evidence type="ECO:0000256" key="6">
    <source>
        <dbReference type="SAM" id="MobiDB-lite"/>
    </source>
</evidence>
<evidence type="ECO:0000313" key="9">
    <source>
        <dbReference type="Proteomes" id="UP000012073"/>
    </source>
</evidence>
<sequence length="393" mass="43979">MFNGPKHESVLTVNKRQYLILSEAGRGGSSKVFKVLSQDMEVLAIKCVKVPASSHFRTTLVSYANEMALLKKLRGFSSIIQLLDAEVQYECRTIKMVMEYGDVDFTKILLRNKSRSMEDHFTRGHWLQIVKAVHAIHEAKIIHGDFKPANFLVVRGELKLIDCRIAKAITSDDMTKVFREAQVGTFNYISPEALVNENPDPRAWNEYRVGRASDIWSLGCILYQMLCGRAPFAHIKDTLQKLNCIQNPKYEISYCHVTDPVALEVLHGCLQRDPQNRVSITDLMQHPFVYLSHDRNIGVANGSMKSASISEDLLAVTMDFLDIVKREAVPHSLISNVVDDSDLALLPNIMKAFIPCILKRLGKLSASVTPAPSATGKSNYQNQSWKGGASPTT</sequence>
<dbReference type="Gramene" id="CDF32290">
    <property type="protein sequence ID" value="CDF32290"/>
    <property type="gene ID" value="CHC_T00008396001"/>
</dbReference>
<dbReference type="PROSITE" id="PS50011">
    <property type="entry name" value="PROTEIN_KINASE_DOM"/>
    <property type="match status" value="1"/>
</dbReference>
<dbReference type="OrthoDB" id="20524at2759"/>
<keyword evidence="1 8" id="KW-0723">Serine/threonine-protein kinase</keyword>
<dbReference type="EMBL" id="HG001469">
    <property type="protein sequence ID" value="CDF32290.1"/>
    <property type="molecule type" value="Genomic_DNA"/>
</dbReference>
<keyword evidence="2" id="KW-0808">Transferase</keyword>
<dbReference type="GO" id="GO:0005634">
    <property type="term" value="C:nucleus"/>
    <property type="evidence" value="ECO:0007669"/>
    <property type="project" value="TreeGrafter"/>
</dbReference>
<dbReference type="PANTHER" id="PTHR22974">
    <property type="entry name" value="MIXED LINEAGE PROTEIN KINASE"/>
    <property type="match status" value="1"/>
</dbReference>
<dbReference type="GO" id="GO:0007059">
    <property type="term" value="P:chromosome segregation"/>
    <property type="evidence" value="ECO:0007669"/>
    <property type="project" value="TreeGrafter"/>
</dbReference>
<dbReference type="AlphaFoldDB" id="R7Q490"/>
<dbReference type="KEGG" id="ccp:CHC_T00008396001"/>
<dbReference type="InterPro" id="IPR011009">
    <property type="entry name" value="Kinase-like_dom_sf"/>
</dbReference>
<feature type="domain" description="Protein kinase" evidence="7">
    <location>
        <begin position="18"/>
        <end position="289"/>
    </location>
</feature>
<evidence type="ECO:0000313" key="8">
    <source>
        <dbReference type="EMBL" id="CDF32290.1"/>
    </source>
</evidence>
<dbReference type="PhylomeDB" id="R7Q490"/>
<dbReference type="FunFam" id="3.30.200.20:FF:000131">
    <property type="entry name" value="Dual specificity protein kinase TTK"/>
    <property type="match status" value="1"/>
</dbReference>
<dbReference type="PROSITE" id="PS00108">
    <property type="entry name" value="PROTEIN_KINASE_ST"/>
    <property type="match status" value="1"/>
</dbReference>
<proteinExistence type="predicted"/>
<dbReference type="GO" id="GO:0033316">
    <property type="term" value="P:meiotic spindle assembly checkpoint signaling"/>
    <property type="evidence" value="ECO:0007669"/>
    <property type="project" value="TreeGrafter"/>
</dbReference>
<dbReference type="SUPFAM" id="SSF56112">
    <property type="entry name" value="Protein kinase-like (PK-like)"/>
    <property type="match status" value="1"/>
</dbReference>
<dbReference type="PANTHER" id="PTHR22974:SF21">
    <property type="entry name" value="DUAL SPECIFICITY PROTEIN KINASE TTK"/>
    <property type="match status" value="1"/>
</dbReference>
<dbReference type="Proteomes" id="UP000012073">
    <property type="component" value="Unassembled WGS sequence"/>
</dbReference>
<organism evidence="8 9">
    <name type="scientific">Chondrus crispus</name>
    <name type="common">Carrageen Irish moss</name>
    <name type="synonym">Polymorpha crispa</name>
    <dbReference type="NCBI Taxonomy" id="2769"/>
    <lineage>
        <taxon>Eukaryota</taxon>
        <taxon>Rhodophyta</taxon>
        <taxon>Florideophyceae</taxon>
        <taxon>Rhodymeniophycidae</taxon>
        <taxon>Gigartinales</taxon>
        <taxon>Gigartinaceae</taxon>
        <taxon>Chondrus</taxon>
    </lineage>
</organism>
<dbReference type="GO" id="GO:0000776">
    <property type="term" value="C:kinetochore"/>
    <property type="evidence" value="ECO:0007669"/>
    <property type="project" value="TreeGrafter"/>
</dbReference>
<keyword evidence="4 8" id="KW-0418">Kinase</keyword>
<evidence type="ECO:0000256" key="4">
    <source>
        <dbReference type="ARBA" id="ARBA00022777"/>
    </source>
</evidence>
<dbReference type="Gene3D" id="3.30.200.20">
    <property type="entry name" value="Phosphorylase Kinase, domain 1"/>
    <property type="match status" value="1"/>
</dbReference>
<dbReference type="RefSeq" id="XP_005711955.1">
    <property type="nucleotide sequence ID" value="XM_005711898.1"/>
</dbReference>
<gene>
    <name evidence="8" type="ORF">CHC_T00008396001</name>
</gene>
<name>R7Q490_CHOCR</name>
<keyword evidence="9" id="KW-1185">Reference proteome</keyword>
<dbReference type="InterPro" id="IPR008271">
    <property type="entry name" value="Ser/Thr_kinase_AS"/>
</dbReference>
<accession>R7Q490</accession>
<dbReference type="GeneID" id="17319670"/>
<dbReference type="Gene3D" id="1.10.510.10">
    <property type="entry name" value="Transferase(Phosphotransferase) domain 1"/>
    <property type="match status" value="1"/>
</dbReference>
<dbReference type="GO" id="GO:0005524">
    <property type="term" value="F:ATP binding"/>
    <property type="evidence" value="ECO:0007669"/>
    <property type="project" value="UniProtKB-KW"/>
</dbReference>
<dbReference type="Pfam" id="PF00069">
    <property type="entry name" value="Pkinase"/>
    <property type="match status" value="1"/>
</dbReference>
<evidence type="ECO:0000259" key="7">
    <source>
        <dbReference type="PROSITE" id="PS50011"/>
    </source>
</evidence>
<dbReference type="InterPro" id="IPR000719">
    <property type="entry name" value="Prot_kinase_dom"/>
</dbReference>
<dbReference type="GO" id="GO:0007094">
    <property type="term" value="P:mitotic spindle assembly checkpoint signaling"/>
    <property type="evidence" value="ECO:0007669"/>
    <property type="project" value="TreeGrafter"/>
</dbReference>
<keyword evidence="5" id="KW-0067">ATP-binding</keyword>
<feature type="region of interest" description="Disordered" evidence="6">
    <location>
        <begin position="372"/>
        <end position="393"/>
    </location>
</feature>
<dbReference type="STRING" id="2769.R7Q490"/>
<evidence type="ECO:0000256" key="3">
    <source>
        <dbReference type="ARBA" id="ARBA00022741"/>
    </source>
</evidence>
<dbReference type="GO" id="GO:0004674">
    <property type="term" value="F:protein serine/threonine kinase activity"/>
    <property type="evidence" value="ECO:0007669"/>
    <property type="project" value="UniProtKB-KW"/>
</dbReference>
<evidence type="ECO:0000256" key="5">
    <source>
        <dbReference type="ARBA" id="ARBA00022840"/>
    </source>
</evidence>
<evidence type="ECO:0000256" key="1">
    <source>
        <dbReference type="ARBA" id="ARBA00022527"/>
    </source>
</evidence>
<dbReference type="GO" id="GO:0034501">
    <property type="term" value="P:protein localization to kinetochore"/>
    <property type="evidence" value="ECO:0007669"/>
    <property type="project" value="TreeGrafter"/>
</dbReference>
<dbReference type="GO" id="GO:0004712">
    <property type="term" value="F:protein serine/threonine/tyrosine kinase activity"/>
    <property type="evidence" value="ECO:0007669"/>
    <property type="project" value="TreeGrafter"/>
</dbReference>
<reference evidence="9" key="1">
    <citation type="journal article" date="2013" name="Proc. Natl. Acad. Sci. U.S.A.">
        <title>Genome structure and metabolic features in the red seaweed Chondrus crispus shed light on evolution of the Archaeplastida.</title>
        <authorList>
            <person name="Collen J."/>
            <person name="Porcel B."/>
            <person name="Carre W."/>
            <person name="Ball S.G."/>
            <person name="Chaparro C."/>
            <person name="Tonon T."/>
            <person name="Barbeyron T."/>
            <person name="Michel G."/>
            <person name="Noel B."/>
            <person name="Valentin K."/>
            <person name="Elias M."/>
            <person name="Artiguenave F."/>
            <person name="Arun A."/>
            <person name="Aury J.M."/>
            <person name="Barbosa-Neto J.F."/>
            <person name="Bothwell J.H."/>
            <person name="Bouget F.Y."/>
            <person name="Brillet L."/>
            <person name="Cabello-Hurtado F."/>
            <person name="Capella-Gutierrez S."/>
            <person name="Charrier B."/>
            <person name="Cladiere L."/>
            <person name="Cock J.M."/>
            <person name="Coelho S.M."/>
            <person name="Colleoni C."/>
            <person name="Czjzek M."/>
            <person name="Da Silva C."/>
            <person name="Delage L."/>
            <person name="Denoeud F."/>
            <person name="Deschamps P."/>
            <person name="Dittami S.M."/>
            <person name="Gabaldon T."/>
            <person name="Gachon C.M."/>
            <person name="Groisillier A."/>
            <person name="Herve C."/>
            <person name="Jabbari K."/>
            <person name="Katinka M."/>
            <person name="Kloareg B."/>
            <person name="Kowalczyk N."/>
            <person name="Labadie K."/>
            <person name="Leblanc C."/>
            <person name="Lopez P.J."/>
            <person name="McLachlan D.H."/>
            <person name="Meslet-Cladiere L."/>
            <person name="Moustafa A."/>
            <person name="Nehr Z."/>
            <person name="Nyvall Collen P."/>
            <person name="Panaud O."/>
            <person name="Partensky F."/>
            <person name="Poulain J."/>
            <person name="Rensing S.A."/>
            <person name="Rousvoal S."/>
            <person name="Samson G."/>
            <person name="Symeonidi A."/>
            <person name="Weissenbach J."/>
            <person name="Zambounis A."/>
            <person name="Wincker P."/>
            <person name="Boyen C."/>
        </authorList>
    </citation>
    <scope>NUCLEOTIDE SEQUENCE [LARGE SCALE GENOMIC DNA]</scope>
    <source>
        <strain evidence="9">cv. Stackhouse</strain>
    </source>
</reference>